<dbReference type="RefSeq" id="WP_234760529.1">
    <property type="nucleotide sequence ID" value="NZ_JAKEIP010000003.1"/>
</dbReference>
<dbReference type="SMART" id="SM01012">
    <property type="entry name" value="ANTAR"/>
    <property type="match status" value="1"/>
</dbReference>
<dbReference type="Pfam" id="PF03861">
    <property type="entry name" value="ANTAR"/>
    <property type="match status" value="1"/>
</dbReference>
<dbReference type="InterPro" id="IPR036388">
    <property type="entry name" value="WH-like_DNA-bd_sf"/>
</dbReference>
<gene>
    <name evidence="2" type="ORF">L0P92_01490</name>
</gene>
<reference evidence="2" key="1">
    <citation type="submission" date="2022-01" db="EMBL/GenBank/DDBJ databases">
        <title>Draft Genome Sequences of Seven Type Strains of the Genus Streptomyces.</title>
        <authorList>
            <person name="Aziz S."/>
            <person name="Coretto E."/>
            <person name="Chronakova A."/>
            <person name="Sproer C."/>
            <person name="Huber K."/>
            <person name="Nouioui I."/>
            <person name="Gross H."/>
        </authorList>
    </citation>
    <scope>NUCLEOTIDE SEQUENCE</scope>
    <source>
        <strain evidence="2">DSM 103493</strain>
    </source>
</reference>
<sequence length="110" mass="12188">MAHVPHEPGDEVDRIVELEQEVDQLKDAVASHAVVDQAIGMIVALGRVAPDQGWAVLQHVSQHTNIKLRNVAELILIWARNGAMPNEIRVELEEALERYGPTQIPGSDRD</sequence>
<keyword evidence="3" id="KW-1185">Reference proteome</keyword>
<proteinExistence type="predicted"/>
<evidence type="ECO:0000313" key="2">
    <source>
        <dbReference type="EMBL" id="MCF1592245.1"/>
    </source>
</evidence>
<dbReference type="InterPro" id="IPR011006">
    <property type="entry name" value="CheY-like_superfamily"/>
</dbReference>
<feature type="domain" description="ANTAR" evidence="1">
    <location>
        <begin position="15"/>
        <end position="76"/>
    </location>
</feature>
<dbReference type="InterPro" id="IPR024189">
    <property type="entry name" value="ANTAR_transcrpt_antiterm_reg"/>
</dbReference>
<dbReference type="AlphaFoldDB" id="A0A9X1PRM2"/>
<organism evidence="2 3">
    <name type="scientific">Streptomyces muensis</name>
    <dbReference type="NCBI Taxonomy" id="1077944"/>
    <lineage>
        <taxon>Bacteria</taxon>
        <taxon>Bacillati</taxon>
        <taxon>Actinomycetota</taxon>
        <taxon>Actinomycetes</taxon>
        <taxon>Kitasatosporales</taxon>
        <taxon>Streptomycetaceae</taxon>
        <taxon>Streptomyces</taxon>
    </lineage>
</organism>
<dbReference type="Proteomes" id="UP001139384">
    <property type="component" value="Unassembled WGS sequence"/>
</dbReference>
<name>A0A9X1PRM2_STRM4</name>
<dbReference type="Gene3D" id="1.10.10.10">
    <property type="entry name" value="Winged helix-like DNA-binding domain superfamily/Winged helix DNA-binding domain"/>
    <property type="match status" value="1"/>
</dbReference>
<dbReference type="InterPro" id="IPR005561">
    <property type="entry name" value="ANTAR"/>
</dbReference>
<dbReference type="SUPFAM" id="SSF52172">
    <property type="entry name" value="CheY-like"/>
    <property type="match status" value="1"/>
</dbReference>
<comment type="caution">
    <text evidence="2">The sequence shown here is derived from an EMBL/GenBank/DDBJ whole genome shotgun (WGS) entry which is preliminary data.</text>
</comment>
<dbReference type="GO" id="GO:0003723">
    <property type="term" value="F:RNA binding"/>
    <property type="evidence" value="ECO:0007669"/>
    <property type="project" value="InterPro"/>
</dbReference>
<dbReference type="EMBL" id="JAKEIP010000003">
    <property type="protein sequence ID" value="MCF1592245.1"/>
    <property type="molecule type" value="Genomic_DNA"/>
</dbReference>
<evidence type="ECO:0000259" key="1">
    <source>
        <dbReference type="PROSITE" id="PS50921"/>
    </source>
</evidence>
<dbReference type="PROSITE" id="PS50921">
    <property type="entry name" value="ANTAR"/>
    <property type="match status" value="1"/>
</dbReference>
<dbReference type="PIRSF" id="PIRSF010636">
    <property type="entry name" value="ANTAR_solo"/>
    <property type="match status" value="1"/>
</dbReference>
<protein>
    <submittedName>
        <fullName evidence="2">ANTAR domain-containing protein</fullName>
    </submittedName>
</protein>
<evidence type="ECO:0000313" key="3">
    <source>
        <dbReference type="Proteomes" id="UP001139384"/>
    </source>
</evidence>
<accession>A0A9X1PRM2</accession>